<dbReference type="EMBL" id="JEMG01000001">
    <property type="protein sequence ID" value="EYC50784.1"/>
    <property type="molecule type" value="Genomic_DNA"/>
</dbReference>
<comment type="similarity">
    <text evidence="1">Belongs to the peptidase S49 family.</text>
</comment>
<sequence length="376" mass="39913">MNESSRDEPRFDEPRPSAPAADTSDASAVSASGSGAADTGASGWTDPKASAGATTAKSVKATTSSAPAEPGWERAVLEKLAFASLNEQRAARRWKIANRMIFLLLFLFVLWLLLRPSHPGTATPQRHTAVVSIRGEISSDSEAGADLVLAAAREAFENSDAQAVVLLIDSPGGSPVQAGIINDEITRLKAVYKKPVYAVVEESCASAAYYIAVSADRIFVDKASIVGSIGVLMDGFGFTGLMDKLGVERRLMTAGENKGFLDPFSPQTAPQRAHAQAMLDQIHQQFIAVVKAGRGQRLKEAPETFSGLFWTGEQAVQMGLADQLGSLGYVAREVVQAEALVDYTRTPNVAERLAKRFGAAVGAGAVRALQLQPVLR</sequence>
<evidence type="ECO:0000256" key="6">
    <source>
        <dbReference type="SAM" id="Phobius"/>
    </source>
</evidence>
<dbReference type="PANTHER" id="PTHR42987:SF8">
    <property type="entry name" value="PROTEINASE"/>
    <property type="match status" value="1"/>
</dbReference>
<evidence type="ECO:0000259" key="7">
    <source>
        <dbReference type="Pfam" id="PF01343"/>
    </source>
</evidence>
<dbReference type="PANTHER" id="PTHR42987">
    <property type="entry name" value="PEPTIDASE S49"/>
    <property type="match status" value="1"/>
</dbReference>
<keyword evidence="3" id="KW-0378">Hydrolase</keyword>
<name>A0A016XFA4_9BURK</name>
<protein>
    <submittedName>
        <fullName evidence="8">Peptidase S49</fullName>
    </submittedName>
</protein>
<evidence type="ECO:0000256" key="4">
    <source>
        <dbReference type="ARBA" id="ARBA00022825"/>
    </source>
</evidence>
<dbReference type="eggNOG" id="COG0616">
    <property type="taxonomic scope" value="Bacteria"/>
</dbReference>
<keyword evidence="6" id="KW-0812">Transmembrane</keyword>
<dbReference type="Pfam" id="PF01343">
    <property type="entry name" value="Peptidase_S49"/>
    <property type="match status" value="1"/>
</dbReference>
<proteinExistence type="inferred from homology"/>
<dbReference type="RefSeq" id="WP_035606162.1">
    <property type="nucleotide sequence ID" value="NZ_JEMG01000001.1"/>
</dbReference>
<comment type="caution">
    <text evidence="8">The sequence shown here is derived from an EMBL/GenBank/DDBJ whole genome shotgun (WGS) entry which is preliminary data.</text>
</comment>
<evidence type="ECO:0000256" key="5">
    <source>
        <dbReference type="SAM" id="MobiDB-lite"/>
    </source>
</evidence>
<dbReference type="Gene3D" id="3.90.226.10">
    <property type="entry name" value="2-enoyl-CoA Hydratase, Chain A, domain 1"/>
    <property type="match status" value="1"/>
</dbReference>
<dbReference type="STRING" id="1458275.AZ34_06685"/>
<dbReference type="GO" id="GO:0006508">
    <property type="term" value="P:proteolysis"/>
    <property type="evidence" value="ECO:0007669"/>
    <property type="project" value="UniProtKB-KW"/>
</dbReference>
<evidence type="ECO:0000256" key="3">
    <source>
        <dbReference type="ARBA" id="ARBA00022801"/>
    </source>
</evidence>
<dbReference type="SUPFAM" id="SSF52096">
    <property type="entry name" value="ClpP/crotonase"/>
    <property type="match status" value="1"/>
</dbReference>
<dbReference type="AlphaFoldDB" id="A0A016XFA4"/>
<feature type="domain" description="Peptidase S49" evidence="7">
    <location>
        <begin position="193"/>
        <end position="336"/>
    </location>
</feature>
<feature type="compositionally biased region" description="Low complexity" evidence="5">
    <location>
        <begin position="18"/>
        <end position="68"/>
    </location>
</feature>
<organism evidence="8 9">
    <name type="scientific">Hylemonella gracilis str. Niagara R</name>
    <dbReference type="NCBI Taxonomy" id="1458275"/>
    <lineage>
        <taxon>Bacteria</taxon>
        <taxon>Pseudomonadati</taxon>
        <taxon>Pseudomonadota</taxon>
        <taxon>Betaproteobacteria</taxon>
        <taxon>Burkholderiales</taxon>
        <taxon>Comamonadaceae</taxon>
        <taxon>Hylemonella</taxon>
    </lineage>
</organism>
<reference evidence="8 9" key="1">
    <citation type="submission" date="2014-02" db="EMBL/GenBank/DDBJ databases">
        <title>Draft Genome of Hylemonella gracilis isolated from the Niagara River.</title>
        <authorList>
            <person name="Pawlowski D.R."/>
            <person name="Koudelka G.B."/>
        </authorList>
    </citation>
    <scope>NUCLEOTIDE SEQUENCE [LARGE SCALE GENOMIC DNA]</scope>
    <source>
        <strain evidence="8 9">Niagara R</strain>
    </source>
</reference>
<keyword evidence="4" id="KW-0720">Serine protease</keyword>
<feature type="region of interest" description="Disordered" evidence="5">
    <location>
        <begin position="1"/>
        <end position="68"/>
    </location>
</feature>
<dbReference type="CDD" id="cd07023">
    <property type="entry name" value="S49_Sppa_N_C"/>
    <property type="match status" value="1"/>
</dbReference>
<dbReference type="Proteomes" id="UP000023268">
    <property type="component" value="Unassembled WGS sequence"/>
</dbReference>
<feature type="transmembrane region" description="Helical" evidence="6">
    <location>
        <begin position="96"/>
        <end position="114"/>
    </location>
</feature>
<evidence type="ECO:0000256" key="2">
    <source>
        <dbReference type="ARBA" id="ARBA00022670"/>
    </source>
</evidence>
<feature type="compositionally biased region" description="Basic and acidic residues" evidence="5">
    <location>
        <begin position="1"/>
        <end position="15"/>
    </location>
</feature>
<dbReference type="InterPro" id="IPR029045">
    <property type="entry name" value="ClpP/crotonase-like_dom_sf"/>
</dbReference>
<gene>
    <name evidence="8" type="ORF">AZ34_06685</name>
</gene>
<accession>A0A016XFA4</accession>
<dbReference type="InterPro" id="IPR047272">
    <property type="entry name" value="S49_SppA_C"/>
</dbReference>
<dbReference type="InterPro" id="IPR002142">
    <property type="entry name" value="Peptidase_S49"/>
</dbReference>
<evidence type="ECO:0000256" key="1">
    <source>
        <dbReference type="ARBA" id="ARBA00008683"/>
    </source>
</evidence>
<evidence type="ECO:0000313" key="8">
    <source>
        <dbReference type="EMBL" id="EYC50784.1"/>
    </source>
</evidence>
<keyword evidence="6" id="KW-1133">Transmembrane helix</keyword>
<dbReference type="GO" id="GO:0008236">
    <property type="term" value="F:serine-type peptidase activity"/>
    <property type="evidence" value="ECO:0007669"/>
    <property type="project" value="UniProtKB-KW"/>
</dbReference>
<keyword evidence="2" id="KW-0645">Protease</keyword>
<keyword evidence="6" id="KW-0472">Membrane</keyword>
<evidence type="ECO:0000313" key="9">
    <source>
        <dbReference type="Proteomes" id="UP000023268"/>
    </source>
</evidence>